<evidence type="ECO:0000313" key="4">
    <source>
        <dbReference type="EMBL" id="CAE7030108.1"/>
    </source>
</evidence>
<reference evidence="4" key="1">
    <citation type="submission" date="2021-02" db="EMBL/GenBank/DDBJ databases">
        <authorList>
            <person name="Dougan E. K."/>
            <person name="Rhodes N."/>
            <person name="Thang M."/>
            <person name="Chan C."/>
        </authorList>
    </citation>
    <scope>NUCLEOTIDE SEQUENCE</scope>
</reference>
<feature type="zinc finger region" description="C3H1-type" evidence="1">
    <location>
        <begin position="212"/>
        <end position="236"/>
    </location>
</feature>
<feature type="region of interest" description="Disordered" evidence="2">
    <location>
        <begin position="246"/>
        <end position="299"/>
    </location>
</feature>
<dbReference type="GO" id="GO:0008270">
    <property type="term" value="F:zinc ion binding"/>
    <property type="evidence" value="ECO:0007669"/>
    <property type="project" value="UniProtKB-KW"/>
</dbReference>
<comment type="caution">
    <text evidence="4">The sequence shown here is derived from an EMBL/GenBank/DDBJ whole genome shotgun (WGS) entry which is preliminary data.</text>
</comment>
<keyword evidence="1" id="KW-0862">Zinc</keyword>
<dbReference type="OrthoDB" id="435819at2759"/>
<evidence type="ECO:0000256" key="1">
    <source>
        <dbReference type="PROSITE-ProRule" id="PRU00723"/>
    </source>
</evidence>
<feature type="domain" description="C3H1-type" evidence="3">
    <location>
        <begin position="212"/>
        <end position="236"/>
    </location>
</feature>
<name>A0A812ICD8_9DINO</name>
<evidence type="ECO:0000259" key="3">
    <source>
        <dbReference type="PROSITE" id="PS50103"/>
    </source>
</evidence>
<dbReference type="EMBL" id="CAJNDS010000224">
    <property type="protein sequence ID" value="CAE7030108.1"/>
    <property type="molecule type" value="Genomic_DNA"/>
</dbReference>
<gene>
    <name evidence="4" type="ORF">SNAT2548_LOCUS3650</name>
</gene>
<evidence type="ECO:0000313" key="5">
    <source>
        <dbReference type="Proteomes" id="UP000604046"/>
    </source>
</evidence>
<dbReference type="InterPro" id="IPR000571">
    <property type="entry name" value="Znf_CCCH"/>
</dbReference>
<proteinExistence type="predicted"/>
<keyword evidence="1" id="KW-0479">Metal-binding</keyword>
<sequence length="299" mass="33641">MPGLRGDGCVVGREVKNTFIHVDDGELVSRPKSQQIARNCEKKQRGPFEAERASKHRGVLDEEWWDPTRPLRRSTSCPGRLEARSTSWRAPRRAKKLLGLSRCCAQRCKALVLLTILLLGSRARRPEGMFRGLGMDVAIQHPTAPEVLDLKPSVWDDSTDVEALPALGPQPLEPAQHVYVWQEAASKDSTPNEEASNMERNLLLHQLGTCRPCSYYYFKEDGCRNGDDCEFCHFCSPAAVKESKRRFKRDARREKRAAHLEAAREAAQEQGSEPPVGPPYLRRMRGSRGRTASKSAQQP</sequence>
<dbReference type="Proteomes" id="UP000604046">
    <property type="component" value="Unassembled WGS sequence"/>
</dbReference>
<accession>A0A812ICD8</accession>
<dbReference type="AlphaFoldDB" id="A0A812ICD8"/>
<organism evidence="4 5">
    <name type="scientific">Symbiodinium natans</name>
    <dbReference type="NCBI Taxonomy" id="878477"/>
    <lineage>
        <taxon>Eukaryota</taxon>
        <taxon>Sar</taxon>
        <taxon>Alveolata</taxon>
        <taxon>Dinophyceae</taxon>
        <taxon>Suessiales</taxon>
        <taxon>Symbiodiniaceae</taxon>
        <taxon>Symbiodinium</taxon>
    </lineage>
</organism>
<dbReference type="PROSITE" id="PS50103">
    <property type="entry name" value="ZF_C3H1"/>
    <property type="match status" value="1"/>
</dbReference>
<evidence type="ECO:0000256" key="2">
    <source>
        <dbReference type="SAM" id="MobiDB-lite"/>
    </source>
</evidence>
<protein>
    <recommendedName>
        <fullName evidence="3">C3H1-type domain-containing protein</fullName>
    </recommendedName>
</protein>
<keyword evidence="1" id="KW-0863">Zinc-finger</keyword>
<feature type="compositionally biased region" description="Basic and acidic residues" evidence="2">
    <location>
        <begin position="251"/>
        <end position="267"/>
    </location>
</feature>
<keyword evidence="5" id="KW-1185">Reference proteome</keyword>
<feature type="compositionally biased region" description="Polar residues" evidence="2">
    <location>
        <begin position="290"/>
        <end position="299"/>
    </location>
</feature>